<name>A0A5D3C8H0_CUCMM</name>
<dbReference type="PANTHER" id="PTHR10644">
    <property type="entry name" value="DNA REPAIR/RNA PROCESSING CPSF FAMILY"/>
    <property type="match status" value="1"/>
</dbReference>
<reference evidence="2 3" key="1">
    <citation type="submission" date="2019-08" db="EMBL/GenBank/DDBJ databases">
        <title>Draft genome sequences of two oriental melons (Cucumis melo L. var makuwa).</title>
        <authorList>
            <person name="Kwon S.-Y."/>
        </authorList>
    </citation>
    <scope>NUCLEOTIDE SEQUENCE [LARGE SCALE GENOMIC DNA]</scope>
    <source>
        <strain evidence="3">cv. Chang Bougi</strain>
        <tissue evidence="2">Leaf</tissue>
    </source>
</reference>
<dbReference type="InterPro" id="IPR015943">
    <property type="entry name" value="WD40/YVTN_repeat-like_dom_sf"/>
</dbReference>
<evidence type="ECO:0000313" key="2">
    <source>
        <dbReference type="EMBL" id="TYK07640.1"/>
    </source>
</evidence>
<evidence type="ECO:0000313" key="3">
    <source>
        <dbReference type="Proteomes" id="UP000321947"/>
    </source>
</evidence>
<comment type="caution">
    <text evidence="2">The sequence shown here is derived from an EMBL/GenBank/DDBJ whole genome shotgun (WGS) entry which is preliminary data.</text>
</comment>
<protein>
    <submittedName>
        <fullName evidence="2">Cleavage and polyadenylation specificity factor subunit 1 isoform X2</fullName>
    </submittedName>
</protein>
<feature type="domain" description="RSE1/DDB1/CPSF1 second beta-propeller" evidence="1">
    <location>
        <begin position="22"/>
        <end position="298"/>
    </location>
</feature>
<dbReference type="EMBL" id="SSTD01013124">
    <property type="protein sequence ID" value="TYK07640.1"/>
    <property type="molecule type" value="Genomic_DNA"/>
</dbReference>
<proteinExistence type="predicted"/>
<dbReference type="InterPro" id="IPR058543">
    <property type="entry name" value="Beta-prop_RSE1/DDB1/CPSF1_2nd"/>
</dbReference>
<gene>
    <name evidence="2" type="ORF">E5676_scaffold105G00420</name>
</gene>
<organism evidence="2 3">
    <name type="scientific">Cucumis melo var. makuwa</name>
    <name type="common">Oriental melon</name>
    <dbReference type="NCBI Taxonomy" id="1194695"/>
    <lineage>
        <taxon>Eukaryota</taxon>
        <taxon>Viridiplantae</taxon>
        <taxon>Streptophyta</taxon>
        <taxon>Embryophyta</taxon>
        <taxon>Tracheophyta</taxon>
        <taxon>Spermatophyta</taxon>
        <taxon>Magnoliopsida</taxon>
        <taxon>eudicotyledons</taxon>
        <taxon>Gunneridae</taxon>
        <taxon>Pentapetalae</taxon>
        <taxon>rosids</taxon>
        <taxon>fabids</taxon>
        <taxon>Cucurbitales</taxon>
        <taxon>Cucurbitaceae</taxon>
        <taxon>Benincaseae</taxon>
        <taxon>Cucumis</taxon>
    </lineage>
</organism>
<accession>A0A5D3C8H0</accession>
<evidence type="ECO:0000259" key="1">
    <source>
        <dbReference type="Pfam" id="PF23726"/>
    </source>
</evidence>
<dbReference type="AlphaFoldDB" id="A0A5D3C8H0"/>
<dbReference type="Pfam" id="PF23726">
    <property type="entry name" value="Beta-prop_RSE1_2nd"/>
    <property type="match status" value="1"/>
</dbReference>
<dbReference type="Proteomes" id="UP000321947">
    <property type="component" value="Unassembled WGS sequence"/>
</dbReference>
<dbReference type="Gene3D" id="2.130.10.10">
    <property type="entry name" value="YVTN repeat-like/Quinoprotein amine dehydrogenase"/>
    <property type="match status" value="1"/>
</dbReference>
<dbReference type="InterPro" id="IPR050358">
    <property type="entry name" value="RSE1/DDB1/CFT1"/>
</dbReference>
<sequence>MGDSSSCSVSVSAPAAFGSSKKCVSSCTLYHDKGVEPWLRMTSTDAWLSTGVGETIDGTDGSLQDQGDIYCVACYDNGDLEIFDVPNFISVFYVDKFVSGKSHLVDHQISDLQKPSEVDQNSQELISHGRNESSQNMKVIEVAMQRWSGQHSRPFLFGILTDGTILCYHAYLFENTDSASKIDDSVSIDNSVSSSNMSSSRLRNLRFLRVPLDIQGRDDMPNGTLSRRLSIFKNISGYQGLFLCGSRPAWFMVFRERLRVHPQLCDGPIVAFTVLHNVNCNHGLIYVTSQGVLKICQLPSTSNYDNYWPVQKVPLKGTPHQVTYFHEKNLYPVIISAPSSEARSSQ</sequence>